<dbReference type="Pfam" id="PF20062">
    <property type="entry name" value="DUF6461"/>
    <property type="match status" value="1"/>
</dbReference>
<sequence>MAVAEVDRADIAWLHAAEALGMTCSLTFVRGVDEVEALRRLGADEGDIELFTGGECPVPEAVRAWRSGEWTVVIERWDNRLVDSGALDALSAGTEAIMIFCNVNAWSGFEYVVDGEPVTSFDPVTPDWREGSDPDRFVEMMRQAGFDPGTDPVDVDYEIDSPGFEGALLLATRLTGVVLTPEVFHGPLPGARVK</sequence>
<name>A0A8J3WLC8_9ACTN</name>
<keyword evidence="2" id="KW-1185">Reference proteome</keyword>
<proteinExistence type="predicted"/>
<dbReference type="AlphaFoldDB" id="A0A8J3WLC8"/>
<organism evidence="1 2">
    <name type="scientific">Planobispora siamensis</name>
    <dbReference type="NCBI Taxonomy" id="936338"/>
    <lineage>
        <taxon>Bacteria</taxon>
        <taxon>Bacillati</taxon>
        <taxon>Actinomycetota</taxon>
        <taxon>Actinomycetes</taxon>
        <taxon>Streptosporangiales</taxon>
        <taxon>Streptosporangiaceae</taxon>
        <taxon>Planobispora</taxon>
    </lineage>
</organism>
<dbReference type="Proteomes" id="UP000619788">
    <property type="component" value="Unassembled WGS sequence"/>
</dbReference>
<accession>A0A8J3WLC8</accession>
<protein>
    <submittedName>
        <fullName evidence="1">Uncharacterized protein</fullName>
    </submittedName>
</protein>
<gene>
    <name evidence="1" type="ORF">Psi01_23260</name>
</gene>
<dbReference type="EMBL" id="BOOJ01000022">
    <property type="protein sequence ID" value="GIH91696.1"/>
    <property type="molecule type" value="Genomic_DNA"/>
</dbReference>
<evidence type="ECO:0000313" key="1">
    <source>
        <dbReference type="EMBL" id="GIH91696.1"/>
    </source>
</evidence>
<dbReference type="InterPro" id="IPR045592">
    <property type="entry name" value="DUF6461"/>
</dbReference>
<reference evidence="1 2" key="1">
    <citation type="submission" date="2021-01" db="EMBL/GenBank/DDBJ databases">
        <title>Whole genome shotgun sequence of Planobispora siamensis NBRC 107568.</title>
        <authorList>
            <person name="Komaki H."/>
            <person name="Tamura T."/>
        </authorList>
    </citation>
    <scope>NUCLEOTIDE SEQUENCE [LARGE SCALE GENOMIC DNA]</scope>
    <source>
        <strain evidence="1 2">NBRC 107568</strain>
    </source>
</reference>
<evidence type="ECO:0000313" key="2">
    <source>
        <dbReference type="Proteomes" id="UP000619788"/>
    </source>
</evidence>
<comment type="caution">
    <text evidence="1">The sequence shown here is derived from an EMBL/GenBank/DDBJ whole genome shotgun (WGS) entry which is preliminary data.</text>
</comment>